<keyword evidence="1" id="KW-0812">Transmembrane</keyword>
<evidence type="ECO:0000313" key="2">
    <source>
        <dbReference type="EMBL" id="SNY69824.1"/>
    </source>
</evidence>
<dbReference type="GO" id="GO:0005576">
    <property type="term" value="C:extracellular region"/>
    <property type="evidence" value="ECO:0007669"/>
    <property type="project" value="TreeGrafter"/>
</dbReference>
<sequence>MPSRRDQVQAQSIVQNRMVCALVSADPDAADNPHRPLGTGTIGGLLVATLIIVGFAVYGYLRPGGSTKWQTPGSLVVEKETGSRYVYVQGRLRPILNYASARLLLGPEAKTVTVSAKSLAAAPHGQPVGIPGAPDTLPTAAAGVGVWSVCAPVAVDRVGRQDTATTLSITAKPTGTPVPADKAVLVSSGGEQYLIQAGRRLRLGAPWIARVLGGDERAATPVPANWLRIVPAGPDLVAPQPGRRGAAGPAIDGVHRKVGDLFLVRGAGDTVRYYQLRSDGLAALNPLQYVLAGADPAGVRGGRSPEPVEVTAAGISGVRTAPAVVTGPEVAPAIAEAPPEGAAWCVRQPMNGAPPEITVDRPAPAADAVVDGYQLSRTDRTADAVSVAAGQGGLVAAGRFGQPAGPGWFVVTDAGVKYPVADAATAERLGFAVGPRPAPPELLDLLPTGPRLGAGAG</sequence>
<dbReference type="NCBIfam" id="TIGR03919">
    <property type="entry name" value="T7SS_EccB"/>
    <property type="match status" value="1"/>
</dbReference>
<proteinExistence type="predicted"/>
<dbReference type="InterPro" id="IPR007795">
    <property type="entry name" value="T7SS_EccB"/>
</dbReference>
<dbReference type="InterPro" id="IPR044857">
    <property type="entry name" value="T7SS_EccB_R1"/>
</dbReference>
<dbReference type="EMBL" id="OBDY01000036">
    <property type="protein sequence ID" value="SNY69824.1"/>
    <property type="molecule type" value="Genomic_DNA"/>
</dbReference>
<dbReference type="PANTHER" id="PTHR40765:SF2">
    <property type="entry name" value="ESX-2 SECRETION SYSTEM ATPASE ECCB2"/>
    <property type="match status" value="1"/>
</dbReference>
<dbReference type="Pfam" id="PF05108">
    <property type="entry name" value="T7SS_ESX1_EccB"/>
    <property type="match status" value="1"/>
</dbReference>
<dbReference type="Gene3D" id="3.30.2390.20">
    <property type="entry name" value="Type VII secretion system EccB, repeat 1 domain"/>
    <property type="match status" value="1"/>
</dbReference>
<evidence type="ECO:0000313" key="3">
    <source>
        <dbReference type="Proteomes" id="UP000219612"/>
    </source>
</evidence>
<dbReference type="PANTHER" id="PTHR40765">
    <property type="entry name" value="ESX-2 SECRETION SYSTEM ATPASE ECCB2"/>
    <property type="match status" value="1"/>
</dbReference>
<dbReference type="RefSeq" id="WP_097328279.1">
    <property type="nucleotide sequence ID" value="NZ_OBDY01000036.1"/>
</dbReference>
<dbReference type="AlphaFoldDB" id="A0A285KB45"/>
<evidence type="ECO:0000256" key="1">
    <source>
        <dbReference type="SAM" id="Phobius"/>
    </source>
</evidence>
<gene>
    <name evidence="2" type="ORF">SAMN05421748_13619</name>
</gene>
<accession>A0A285KB45</accession>
<protein>
    <submittedName>
        <fullName evidence="2">Type VII secretion protein EccB</fullName>
    </submittedName>
</protein>
<dbReference type="Proteomes" id="UP000219612">
    <property type="component" value="Unassembled WGS sequence"/>
</dbReference>
<dbReference type="OrthoDB" id="3847604at2"/>
<feature type="transmembrane region" description="Helical" evidence="1">
    <location>
        <begin position="42"/>
        <end position="61"/>
    </location>
</feature>
<keyword evidence="1" id="KW-1133">Transmembrane helix</keyword>
<name>A0A285KB45_9ACTN</name>
<keyword evidence="1" id="KW-0472">Membrane</keyword>
<reference evidence="2 3" key="1">
    <citation type="submission" date="2017-09" db="EMBL/GenBank/DDBJ databases">
        <authorList>
            <person name="Ehlers B."/>
            <person name="Leendertz F.H."/>
        </authorList>
    </citation>
    <scope>NUCLEOTIDE SEQUENCE [LARGE SCALE GENOMIC DNA]</scope>
    <source>
        <strain evidence="2 3">CGMCC 4.6857</strain>
    </source>
</reference>
<organism evidence="2 3">
    <name type="scientific">Paractinoplanes atraurantiacus</name>
    <dbReference type="NCBI Taxonomy" id="1036182"/>
    <lineage>
        <taxon>Bacteria</taxon>
        <taxon>Bacillati</taxon>
        <taxon>Actinomycetota</taxon>
        <taxon>Actinomycetes</taxon>
        <taxon>Micromonosporales</taxon>
        <taxon>Micromonosporaceae</taxon>
        <taxon>Paractinoplanes</taxon>
    </lineage>
</organism>
<keyword evidence="3" id="KW-1185">Reference proteome</keyword>